<dbReference type="Proteomes" id="UP001364617">
    <property type="component" value="Unassembled WGS sequence"/>
</dbReference>
<name>A0AAN9GXL7_9TELE</name>
<accession>A0AAN9GXL7</accession>
<sequence length="68" mass="7993">MEQQEEMTSFMTFQTDSVLQDCFSVLRMTVFHTTAKTLVAEHTEQRRCSSRTVNNYVSYFLSKDNLMV</sequence>
<gene>
    <name evidence="1" type="ORF">R3I93_016890</name>
</gene>
<protein>
    <submittedName>
        <fullName evidence="1">Uncharacterized protein</fullName>
    </submittedName>
</protein>
<dbReference type="AlphaFoldDB" id="A0AAN9GXL7"/>
<keyword evidence="2" id="KW-1185">Reference proteome</keyword>
<proteinExistence type="predicted"/>
<evidence type="ECO:0000313" key="2">
    <source>
        <dbReference type="Proteomes" id="UP001364617"/>
    </source>
</evidence>
<evidence type="ECO:0000313" key="1">
    <source>
        <dbReference type="EMBL" id="KAK7136682.1"/>
    </source>
</evidence>
<comment type="caution">
    <text evidence="1">The sequence shown here is derived from an EMBL/GenBank/DDBJ whole genome shotgun (WGS) entry which is preliminary data.</text>
</comment>
<organism evidence="1 2">
    <name type="scientific">Phoxinus phoxinus</name>
    <name type="common">Eurasian minnow</name>
    <dbReference type="NCBI Taxonomy" id="58324"/>
    <lineage>
        <taxon>Eukaryota</taxon>
        <taxon>Metazoa</taxon>
        <taxon>Chordata</taxon>
        <taxon>Craniata</taxon>
        <taxon>Vertebrata</taxon>
        <taxon>Euteleostomi</taxon>
        <taxon>Actinopterygii</taxon>
        <taxon>Neopterygii</taxon>
        <taxon>Teleostei</taxon>
        <taxon>Ostariophysi</taxon>
        <taxon>Cypriniformes</taxon>
        <taxon>Leuciscidae</taxon>
        <taxon>Phoxininae</taxon>
        <taxon>Phoxinus</taxon>
    </lineage>
</organism>
<dbReference type="EMBL" id="JAYKXH010000018">
    <property type="protein sequence ID" value="KAK7136682.1"/>
    <property type="molecule type" value="Genomic_DNA"/>
</dbReference>
<reference evidence="1 2" key="1">
    <citation type="submission" date="2024-02" db="EMBL/GenBank/DDBJ databases">
        <title>Chromosome-level genome assembly of the Eurasian Minnow (Phoxinus phoxinus).</title>
        <authorList>
            <person name="Oriowo T.O."/>
            <person name="Martin S."/>
            <person name="Stange M."/>
            <person name="Chrysostomakis Y."/>
            <person name="Brown T."/>
            <person name="Winkler S."/>
            <person name="Kukowka S."/>
            <person name="Myers E.W."/>
            <person name="Bohne A."/>
        </authorList>
    </citation>
    <scope>NUCLEOTIDE SEQUENCE [LARGE SCALE GENOMIC DNA]</scope>
    <source>
        <strain evidence="1">ZFMK-TIS-60720</strain>
        <tissue evidence="1">Whole Organism</tissue>
    </source>
</reference>